<dbReference type="OrthoDB" id="10258955at2759"/>
<reference evidence="3 4" key="1">
    <citation type="journal article" date="2020" name="ISME J.">
        <title>Uncovering the hidden diversity of litter-decomposition mechanisms in mushroom-forming fungi.</title>
        <authorList>
            <person name="Floudas D."/>
            <person name="Bentzer J."/>
            <person name="Ahren D."/>
            <person name="Johansson T."/>
            <person name="Persson P."/>
            <person name="Tunlid A."/>
        </authorList>
    </citation>
    <scope>NUCLEOTIDE SEQUENCE [LARGE SCALE GENOMIC DNA]</scope>
    <source>
        <strain evidence="3 4">CBS 291.85</strain>
    </source>
</reference>
<dbReference type="Proteomes" id="UP000559256">
    <property type="component" value="Unassembled WGS sequence"/>
</dbReference>
<comment type="caution">
    <text evidence="3">The sequence shown here is derived from an EMBL/GenBank/DDBJ whole genome shotgun (WGS) entry which is preliminary data.</text>
</comment>
<dbReference type="AlphaFoldDB" id="A0A8H5GUC8"/>
<dbReference type="Gene3D" id="3.20.20.140">
    <property type="entry name" value="Metal-dependent hydrolases"/>
    <property type="match status" value="2"/>
</dbReference>
<evidence type="ECO:0000313" key="4">
    <source>
        <dbReference type="Proteomes" id="UP000559256"/>
    </source>
</evidence>
<dbReference type="PANTHER" id="PTHR43668">
    <property type="entry name" value="ALLANTOINASE"/>
    <property type="match status" value="1"/>
</dbReference>
<dbReference type="EMBL" id="JAACJM010000009">
    <property type="protein sequence ID" value="KAF5371159.1"/>
    <property type="molecule type" value="Genomic_DNA"/>
</dbReference>
<accession>A0A8H5GUC8</accession>
<dbReference type="InterPro" id="IPR050138">
    <property type="entry name" value="DHOase/Allantoinase_Hydrolase"/>
</dbReference>
<proteinExistence type="predicted"/>
<dbReference type="GO" id="GO:0004038">
    <property type="term" value="F:allantoinase activity"/>
    <property type="evidence" value="ECO:0007669"/>
    <property type="project" value="TreeGrafter"/>
</dbReference>
<evidence type="ECO:0000259" key="2">
    <source>
        <dbReference type="Pfam" id="PF01979"/>
    </source>
</evidence>
<evidence type="ECO:0000313" key="3">
    <source>
        <dbReference type="EMBL" id="KAF5371159.1"/>
    </source>
</evidence>
<keyword evidence="1" id="KW-0472">Membrane</keyword>
<protein>
    <recommendedName>
        <fullName evidence="2">Amidohydrolase-related domain-containing protein</fullName>
    </recommendedName>
</protein>
<evidence type="ECO:0000256" key="1">
    <source>
        <dbReference type="SAM" id="Phobius"/>
    </source>
</evidence>
<dbReference type="InterPro" id="IPR032466">
    <property type="entry name" value="Metal_Hydrolase"/>
</dbReference>
<dbReference type="PANTHER" id="PTHR43668:SF5">
    <property type="entry name" value="AMIDOHYDROLASE 3 DOMAIN-CONTAINING PROTEIN"/>
    <property type="match status" value="1"/>
</dbReference>
<keyword evidence="1" id="KW-0812">Transmembrane</keyword>
<feature type="domain" description="Amidohydrolase-related" evidence="2">
    <location>
        <begin position="471"/>
        <end position="563"/>
    </location>
</feature>
<dbReference type="GO" id="GO:0006145">
    <property type="term" value="P:purine nucleobase catabolic process"/>
    <property type="evidence" value="ECO:0007669"/>
    <property type="project" value="TreeGrafter"/>
</dbReference>
<keyword evidence="4" id="KW-1185">Reference proteome</keyword>
<dbReference type="SUPFAM" id="SSF51338">
    <property type="entry name" value="Composite domain of metallo-dependent hydrolases"/>
    <property type="match status" value="1"/>
</dbReference>
<dbReference type="Pfam" id="PF01979">
    <property type="entry name" value="Amidohydro_1"/>
    <property type="match status" value="1"/>
</dbReference>
<sequence length="1023" mass="110394">MEKGVPVRAPSPTERRSKRTSPLLRVVSLVLLVVVCVYTGLATRLLWSIRASSAILINAAQNLEKCANLNTLPSPPPDFYSRKESDRFPPGTNPVLTKRATIWTGERNGTEIVTRAIPVDAARILDKCANLDTLPGPPPDFYSRKESDRFEPGTKPVLIKRATIWTGERNGTEIVTGDVLLDKGMIKAIGHIEASTILEYGNVEIIDAAGAWLTPGLVDLHTHMGVNSIPQLSGALDTNSNKGPIQPWLRSLDGLNTHDDSYRLSISGGVTTANVLPGSANSIGGQIFVIKLRPTSEKSPSSMLLEPPFSFNGSGIEPFHPPRWRQLKQACGENPRQQNENTRMDNIWDFRQGYETARKIKVQQDQYCQKATAGQWQGLGDFPEDLQWEALVDLLRGRVKAHIHCYEAVDLDGIVRLMNEFKFSVAAFHHATETYLVPDLLKKSYGHLPAVALFATNGRVKREAYRQSEFAPKVLAADGFDVVMKTDHPVLNGRYLLYEAQQAHYFGLADNLALASVITTPARIMGQDHRIGYVKEGYDADLVLWDSHPLSLGATPKQVFVDGIAQLKEPHTLTKSSQLQKVPNTPNFDKEAEEAIRHDGLPPLGPRESLKTEEVVMFVNMESMYAKLGDRVMKVLSARTEDTERTGTMQKDEMGVAIVQGGEILCKGIWAECAVQINELKSETRIVDLEGGSLAPGLVSYGSLLGLTNIAAESSTNDGQVADPLTGGVPGILGGGGTVIRAVDGLQFESRNALLAYRSGVTSAITSPQSFGILAGLSAAFSTGASNRLAQGAVLQEVSALHMGLTIGSSVSVSTEITALRKLLLGGTTGDLGSEIEKIVNGTIPLVVTVHSADIMASLIVLKKEVEAKSGNTIKMTFAGASEAHLLAKEIGEAGIGVIISPVRPFPSAWERARILPGPPLTQDTAFTKLIAHNITVGIGVSDTFMARNTRFDVAWVSLDSAGQISEADAIGLASMNIEKLLGTDTEDGTNTDWVATRGGSLLDFEAKVVGVVSSRRGVVDLF</sequence>
<keyword evidence="1" id="KW-1133">Transmembrane helix</keyword>
<name>A0A8H5GUC8_9AGAR</name>
<dbReference type="InterPro" id="IPR011059">
    <property type="entry name" value="Metal-dep_hydrolase_composite"/>
</dbReference>
<dbReference type="InterPro" id="IPR006680">
    <property type="entry name" value="Amidohydro-rel"/>
</dbReference>
<dbReference type="SUPFAM" id="SSF51556">
    <property type="entry name" value="Metallo-dependent hydrolases"/>
    <property type="match status" value="1"/>
</dbReference>
<gene>
    <name evidence="3" type="ORF">D9758_004121</name>
</gene>
<organism evidence="3 4">
    <name type="scientific">Tetrapyrgos nigripes</name>
    <dbReference type="NCBI Taxonomy" id="182062"/>
    <lineage>
        <taxon>Eukaryota</taxon>
        <taxon>Fungi</taxon>
        <taxon>Dikarya</taxon>
        <taxon>Basidiomycota</taxon>
        <taxon>Agaricomycotina</taxon>
        <taxon>Agaricomycetes</taxon>
        <taxon>Agaricomycetidae</taxon>
        <taxon>Agaricales</taxon>
        <taxon>Marasmiineae</taxon>
        <taxon>Marasmiaceae</taxon>
        <taxon>Tetrapyrgos</taxon>
    </lineage>
</organism>
<feature type="transmembrane region" description="Helical" evidence="1">
    <location>
        <begin position="23"/>
        <end position="47"/>
    </location>
</feature>
<dbReference type="GO" id="GO:0005737">
    <property type="term" value="C:cytoplasm"/>
    <property type="evidence" value="ECO:0007669"/>
    <property type="project" value="TreeGrafter"/>
</dbReference>